<dbReference type="STRING" id="1126833.VN24_17540"/>
<evidence type="ECO:0000256" key="1">
    <source>
        <dbReference type="ARBA" id="ARBA00001974"/>
    </source>
</evidence>
<evidence type="ECO:0000256" key="4">
    <source>
        <dbReference type="ARBA" id="ARBA00022827"/>
    </source>
</evidence>
<dbReference type="Gene3D" id="3.50.50.60">
    <property type="entry name" value="FAD/NAD(P)-binding domain"/>
    <property type="match status" value="2"/>
</dbReference>
<feature type="region of interest" description="Disordered" evidence="7">
    <location>
        <begin position="716"/>
        <end position="747"/>
    </location>
</feature>
<reference evidence="12" key="2">
    <citation type="submission" date="2015-03" db="EMBL/GenBank/DDBJ databases">
        <title>Genome sequence of Paenibacillus beijingensis strain DSM 24997T.</title>
        <authorList>
            <person name="Kwak Y."/>
            <person name="Shin J.-H."/>
        </authorList>
    </citation>
    <scope>NUCLEOTIDE SEQUENCE [LARGE SCALE GENOMIC DNA]</scope>
    <source>
        <strain evidence="12">DSM 24997</strain>
    </source>
</reference>
<dbReference type="Gene3D" id="3.30.413.10">
    <property type="entry name" value="Sulfite Reductase Hemoprotein, domain 1"/>
    <property type="match status" value="1"/>
</dbReference>
<keyword evidence="5" id="KW-0408">Iron</keyword>
<dbReference type="HOGENOM" id="CLU_003291_0_0_9"/>
<dbReference type="GO" id="GO:0050661">
    <property type="term" value="F:NADP binding"/>
    <property type="evidence" value="ECO:0007669"/>
    <property type="project" value="InterPro"/>
</dbReference>
<dbReference type="Gene3D" id="1.10.10.1100">
    <property type="entry name" value="BFD-like [2Fe-2S]-binding domain"/>
    <property type="match status" value="1"/>
</dbReference>
<dbReference type="RefSeq" id="WP_045673423.1">
    <property type="nucleotide sequence ID" value="NZ_CP011058.1"/>
</dbReference>
<feature type="domain" description="NADH-rubredoxin oxidoreductase C-terminal" evidence="10">
    <location>
        <begin position="315"/>
        <end position="382"/>
    </location>
</feature>
<dbReference type="GO" id="GO:0098809">
    <property type="term" value="F:nitrite reductase activity"/>
    <property type="evidence" value="ECO:0007669"/>
    <property type="project" value="InterPro"/>
</dbReference>
<dbReference type="Pfam" id="PF07992">
    <property type="entry name" value="Pyr_redox_2"/>
    <property type="match status" value="1"/>
</dbReference>
<reference evidence="11 12" key="1">
    <citation type="journal article" date="2015" name="J. Biotechnol.">
        <title>Complete genome sequence of Paenibacillus beijingensis 7188(T) (=DSM 24997(T)), a novel rhizobacterium from jujube garden soil.</title>
        <authorList>
            <person name="Kwak Y."/>
            <person name="Shin J.H."/>
        </authorList>
    </citation>
    <scope>NUCLEOTIDE SEQUENCE [LARGE SCALE GENOMIC DNA]</scope>
    <source>
        <strain evidence="11 12">DSM 24997</strain>
    </source>
</reference>
<gene>
    <name evidence="11" type="ORF">VN24_17540</name>
</gene>
<dbReference type="Gene3D" id="3.30.390.30">
    <property type="match status" value="1"/>
</dbReference>
<feature type="domain" description="BFD-like [2Fe-2S]-binding" evidence="8">
    <location>
        <begin position="412"/>
        <end position="460"/>
    </location>
</feature>
<dbReference type="Proteomes" id="UP000032633">
    <property type="component" value="Chromosome"/>
</dbReference>
<dbReference type="InterPro" id="IPR012744">
    <property type="entry name" value="Nitri_red_NirB"/>
</dbReference>
<keyword evidence="6" id="KW-0411">Iron-sulfur</keyword>
<dbReference type="PANTHER" id="PTHR43429">
    <property type="entry name" value="PYRIDINE NUCLEOTIDE-DISULFIDE OXIDOREDUCTASE DOMAIN-CONTAINING"/>
    <property type="match status" value="1"/>
</dbReference>
<dbReference type="KEGG" id="pbj:VN24_17540"/>
<evidence type="ECO:0000259" key="8">
    <source>
        <dbReference type="Pfam" id="PF04324"/>
    </source>
</evidence>
<dbReference type="PRINTS" id="PR00411">
    <property type="entry name" value="PNDRDTASEI"/>
</dbReference>
<dbReference type="AlphaFoldDB" id="A0A0D5NS40"/>
<dbReference type="InterPro" id="IPR036188">
    <property type="entry name" value="FAD/NAD-bd_sf"/>
</dbReference>
<dbReference type="FunFam" id="3.50.50.60:FF:000033">
    <property type="entry name" value="Nitrite reductase [NAD(P)H], large subunit"/>
    <property type="match status" value="1"/>
</dbReference>
<proteinExistence type="predicted"/>
<protein>
    <submittedName>
        <fullName evidence="11">Nitrite reductase</fullName>
    </submittedName>
</protein>
<dbReference type="CDD" id="cd19943">
    <property type="entry name" value="NirB_Fer2_BFD-like_1"/>
    <property type="match status" value="1"/>
</dbReference>
<dbReference type="GO" id="GO:0046872">
    <property type="term" value="F:metal ion binding"/>
    <property type="evidence" value="ECO:0007669"/>
    <property type="project" value="UniProtKB-KW"/>
</dbReference>
<dbReference type="CDD" id="cd19944">
    <property type="entry name" value="NirB_Fer2_BFD-like_2"/>
    <property type="match status" value="1"/>
</dbReference>
<dbReference type="InterPro" id="IPR016156">
    <property type="entry name" value="FAD/NAD-linked_Rdtase_dimer_sf"/>
</dbReference>
<evidence type="ECO:0000256" key="3">
    <source>
        <dbReference type="ARBA" id="ARBA00022723"/>
    </source>
</evidence>
<organism evidence="11 12">
    <name type="scientific">Paenibacillus beijingensis</name>
    <dbReference type="NCBI Taxonomy" id="1126833"/>
    <lineage>
        <taxon>Bacteria</taxon>
        <taxon>Bacillati</taxon>
        <taxon>Bacillota</taxon>
        <taxon>Bacilli</taxon>
        <taxon>Bacillales</taxon>
        <taxon>Paenibacillaceae</taxon>
        <taxon>Paenibacillus</taxon>
    </lineage>
</organism>
<evidence type="ECO:0000259" key="10">
    <source>
        <dbReference type="Pfam" id="PF18267"/>
    </source>
</evidence>
<dbReference type="InterPro" id="IPR041854">
    <property type="entry name" value="BFD-like_2Fe2S-bd_dom_sf"/>
</dbReference>
<dbReference type="GO" id="GO:0051536">
    <property type="term" value="F:iron-sulfur cluster binding"/>
    <property type="evidence" value="ECO:0007669"/>
    <property type="project" value="UniProtKB-KW"/>
</dbReference>
<dbReference type="InterPro" id="IPR050260">
    <property type="entry name" value="FAD-bd_OxRdtase"/>
</dbReference>
<keyword evidence="12" id="KW-1185">Reference proteome</keyword>
<dbReference type="GO" id="GO:0042128">
    <property type="term" value="P:nitrate assimilation"/>
    <property type="evidence" value="ECO:0007669"/>
    <property type="project" value="InterPro"/>
</dbReference>
<keyword evidence="3" id="KW-0479">Metal-binding</keyword>
<evidence type="ECO:0000313" key="11">
    <source>
        <dbReference type="EMBL" id="AJY77817.1"/>
    </source>
</evidence>
<evidence type="ECO:0000256" key="6">
    <source>
        <dbReference type="ARBA" id="ARBA00023014"/>
    </source>
</evidence>
<dbReference type="PRINTS" id="PR00368">
    <property type="entry name" value="FADPNR"/>
</dbReference>
<dbReference type="InterPro" id="IPR023753">
    <property type="entry name" value="FAD/NAD-binding_dom"/>
</dbReference>
<dbReference type="InterPro" id="IPR041575">
    <property type="entry name" value="Rubredoxin_C"/>
</dbReference>
<dbReference type="NCBIfam" id="TIGR02374">
    <property type="entry name" value="nitri_red_nirB"/>
    <property type="match status" value="1"/>
</dbReference>
<sequence>MNTRLIVIGNGMAGIKVVEEIVNLAPGSFQITVFGAEPYPNYNRIMLSKMVQGNASFDDIVINDWTWYKERGIKLYAGETVARINTTARTVETVSGIKESYDILIIATGSSAFIPPIPGTDKNGVIAFRNVDDCTKMMEASKVYSKAAVIGGGLLGLEAARGLLNLGMETEVVHNAPHLMNRQLDETAARMLQRELEGQGMRFKLSKNTVRITGRSRAQGLQFSDGSRLAADLIVLAVGIRPNVELARSCGIHTNRAIVVDDYMRTNIPGIYAVGECAEHRGTAYGLVAPLYEQGKVLAKVICGVETGPYTGSVPYSQLKVSGVDVFSAGDINDDQAETAVQMYDGIRGTYKKVTMSGGVVSGAILFGDTAEGTSLLGLVKRAAPVSALSAGDSGKNAADEAAASMPDNETVCACNAVSKAAIMCAVLEEGLSTADQVKERTRASGSCGGCRPMVEALVRHTLASGGSVTVRSADPVCDCTGLDHESLKEALLDAGCGTPAEAMSALGWNNEQGCPVCRPAIQYYLETMNHNGCGAAVSEGGTACAGGESIAGTGADAEGGEGRNVGVTVRFGVDESIDFAPYNAHAIGKELENSWSRLTLPASVRAVFSSGYPAGVLVHDIGLTGSPAGWEVYAGGHAEHPVKQGQLIGTVETDEEARSLAAACLQLYREGARYDEPVWKWLERAGVLAVRESLLDPAFREELVQRQAASAAASKHEAVQVMQSKRSEGSEEGAGEANAAVVRTGY</sequence>
<dbReference type="PATRIC" id="fig|1126833.4.peg.3851"/>
<dbReference type="GO" id="GO:0050660">
    <property type="term" value="F:flavin adenine dinucleotide binding"/>
    <property type="evidence" value="ECO:0007669"/>
    <property type="project" value="InterPro"/>
</dbReference>
<dbReference type="OrthoDB" id="9792592at2"/>
<feature type="domain" description="FAD/NAD(P)-binding" evidence="9">
    <location>
        <begin position="4"/>
        <end position="280"/>
    </location>
</feature>
<dbReference type="SUPFAM" id="SSF51905">
    <property type="entry name" value="FAD/NAD(P)-binding domain"/>
    <property type="match status" value="1"/>
</dbReference>
<keyword evidence="4" id="KW-0274">FAD</keyword>
<name>A0A0D5NS40_9BACL</name>
<dbReference type="Pfam" id="PF04324">
    <property type="entry name" value="Fer2_BFD"/>
    <property type="match status" value="2"/>
</dbReference>
<evidence type="ECO:0000259" key="9">
    <source>
        <dbReference type="Pfam" id="PF07992"/>
    </source>
</evidence>
<dbReference type="InterPro" id="IPR007419">
    <property type="entry name" value="BFD-like_2Fe2S-bd_dom"/>
</dbReference>
<evidence type="ECO:0000256" key="5">
    <source>
        <dbReference type="ARBA" id="ARBA00023004"/>
    </source>
</evidence>
<comment type="cofactor">
    <cofactor evidence="1">
        <name>FAD</name>
        <dbReference type="ChEBI" id="CHEBI:57692"/>
    </cofactor>
</comment>
<dbReference type="Pfam" id="PF18267">
    <property type="entry name" value="Rubredoxin_C"/>
    <property type="match status" value="1"/>
</dbReference>
<feature type="domain" description="BFD-like [2Fe-2S]-binding" evidence="8">
    <location>
        <begin position="477"/>
        <end position="527"/>
    </location>
</feature>
<accession>A0A0D5NS40</accession>
<evidence type="ECO:0000313" key="12">
    <source>
        <dbReference type="Proteomes" id="UP000032633"/>
    </source>
</evidence>
<dbReference type="SUPFAM" id="SSF56014">
    <property type="entry name" value="Nitrite and sulphite reductase 4Fe-4S domain-like"/>
    <property type="match status" value="1"/>
</dbReference>
<keyword evidence="2" id="KW-0285">Flavoprotein</keyword>
<dbReference type="PANTHER" id="PTHR43429:SF3">
    <property type="entry name" value="NITRITE REDUCTASE [NAD(P)H]"/>
    <property type="match status" value="1"/>
</dbReference>
<evidence type="ECO:0000256" key="2">
    <source>
        <dbReference type="ARBA" id="ARBA00022630"/>
    </source>
</evidence>
<dbReference type="EMBL" id="CP011058">
    <property type="protein sequence ID" value="AJY77817.1"/>
    <property type="molecule type" value="Genomic_DNA"/>
</dbReference>
<dbReference type="InterPro" id="IPR045854">
    <property type="entry name" value="NO2/SO3_Rdtase_4Fe4S_sf"/>
</dbReference>
<evidence type="ECO:0000256" key="7">
    <source>
        <dbReference type="SAM" id="MobiDB-lite"/>
    </source>
</evidence>